<dbReference type="AlphaFoldDB" id="A0AAJ7FSW1"/>
<dbReference type="Pfam" id="PF00004">
    <property type="entry name" value="AAA"/>
    <property type="match status" value="1"/>
</dbReference>
<dbReference type="Gene3D" id="1.10.8.60">
    <property type="match status" value="1"/>
</dbReference>
<evidence type="ECO:0000256" key="7">
    <source>
        <dbReference type="ARBA" id="ARBA00023235"/>
    </source>
</evidence>
<evidence type="ECO:0000313" key="11">
    <source>
        <dbReference type="RefSeq" id="XP_015606634.1"/>
    </source>
</evidence>
<organism evidence="10 11">
    <name type="scientific">Cephus cinctus</name>
    <name type="common">Wheat stem sawfly</name>
    <dbReference type="NCBI Taxonomy" id="211228"/>
    <lineage>
        <taxon>Eukaryota</taxon>
        <taxon>Metazoa</taxon>
        <taxon>Ecdysozoa</taxon>
        <taxon>Arthropoda</taxon>
        <taxon>Hexapoda</taxon>
        <taxon>Insecta</taxon>
        <taxon>Pterygota</taxon>
        <taxon>Neoptera</taxon>
        <taxon>Endopterygota</taxon>
        <taxon>Hymenoptera</taxon>
        <taxon>Cephoidea</taxon>
        <taxon>Cephidae</taxon>
        <taxon>Cephus</taxon>
    </lineage>
</organism>
<dbReference type="Gene3D" id="3.40.50.300">
    <property type="entry name" value="P-loop containing nucleotide triphosphate hydrolases"/>
    <property type="match status" value="1"/>
</dbReference>
<gene>
    <name evidence="11" type="primary">LOC107273205</name>
</gene>
<feature type="region of interest" description="Disordered" evidence="8">
    <location>
        <begin position="102"/>
        <end position="140"/>
    </location>
</feature>
<keyword evidence="10" id="KW-1185">Reference proteome</keyword>
<keyword evidence="2" id="KW-0963">Cytoplasm</keyword>
<dbReference type="SUPFAM" id="SSF52540">
    <property type="entry name" value="P-loop containing nucleoside triphosphate hydrolases"/>
    <property type="match status" value="1"/>
</dbReference>
<dbReference type="RefSeq" id="XP_015606634.1">
    <property type="nucleotide sequence ID" value="XM_015751148.2"/>
</dbReference>
<sequence length="497" mass="56988">MADSILSRSIHNARDKEEKREQERRRNLLYLIVDFLKEQRFTECADALAKEAHLSKDVKLCDNIDLDIVLLEYSDYYYAKYQRYPKICKKVESAVESNFVHNQPKKERTVKNSGRLDGQSSDDKFGKSKSSTSENNTGSEIEPIFAPIVTPIFQRPKNQVGDVRLGNNVESLENERILKPLQGLYESGTEWREIAEMIAKEIVQTNLNVKWEDIYGLEECKETLKQATVFPIKYPEVFSGKFSPWQGILLYGPSGTGKTMLAKAVATECNMTFFNITSSSIVSKWRGDSEKYVRVLCDLAKYHAPSVIFVDEIDWTVTKNSGSSSTLSEPARRFRAELLARLDGLLSNEKSRILFLAATNMPWDLDVALLRRLEKRILVNVPDSSIREAILVHYVSDVVRAQHQFSQLIIHTDGYSCADLKLLCKEAWMRQVKKLFYELQNNPSFSVDLKSKQTDTIHSMKYLMDALAIVKPIAKDVVEKYEAWNKVHTEDNLKKKI</sequence>
<dbReference type="InterPro" id="IPR050304">
    <property type="entry name" value="MT-severing_AAA_ATPase"/>
</dbReference>
<evidence type="ECO:0000256" key="2">
    <source>
        <dbReference type="ARBA" id="ARBA00022490"/>
    </source>
</evidence>
<evidence type="ECO:0000313" key="10">
    <source>
        <dbReference type="Proteomes" id="UP000694920"/>
    </source>
</evidence>
<dbReference type="PROSITE" id="PS50896">
    <property type="entry name" value="LISH"/>
    <property type="match status" value="1"/>
</dbReference>
<evidence type="ECO:0000256" key="5">
    <source>
        <dbReference type="ARBA" id="ARBA00022840"/>
    </source>
</evidence>
<comment type="subcellular location">
    <subcellularLocation>
        <location evidence="1">Cytoplasm</location>
        <location evidence="1">Cytoskeleton</location>
        <location evidence="1">Spindle pole</location>
    </subcellularLocation>
</comment>
<dbReference type="PANTHER" id="PTHR23074">
    <property type="entry name" value="AAA DOMAIN-CONTAINING"/>
    <property type="match status" value="1"/>
</dbReference>
<keyword evidence="4" id="KW-0547">Nucleotide-binding</keyword>
<dbReference type="GO" id="GO:0005874">
    <property type="term" value="C:microtubule"/>
    <property type="evidence" value="ECO:0007669"/>
    <property type="project" value="UniProtKB-KW"/>
</dbReference>
<keyword evidence="5" id="KW-0067">ATP-binding</keyword>
<evidence type="ECO:0000256" key="6">
    <source>
        <dbReference type="ARBA" id="ARBA00023212"/>
    </source>
</evidence>
<evidence type="ECO:0000256" key="1">
    <source>
        <dbReference type="ARBA" id="ARBA00004647"/>
    </source>
</evidence>
<dbReference type="InterPro" id="IPR003959">
    <property type="entry name" value="ATPase_AAA_core"/>
</dbReference>
<dbReference type="GO" id="GO:0005524">
    <property type="term" value="F:ATP binding"/>
    <property type="evidence" value="ECO:0007669"/>
    <property type="project" value="UniProtKB-KW"/>
</dbReference>
<dbReference type="SMART" id="SM00667">
    <property type="entry name" value="LisH"/>
    <property type="match status" value="1"/>
</dbReference>
<dbReference type="Pfam" id="PF17862">
    <property type="entry name" value="AAA_lid_3"/>
    <property type="match status" value="1"/>
</dbReference>
<keyword evidence="3" id="KW-0493">Microtubule</keyword>
<dbReference type="InterPro" id="IPR027417">
    <property type="entry name" value="P-loop_NTPase"/>
</dbReference>
<dbReference type="InterPro" id="IPR041569">
    <property type="entry name" value="AAA_lid_3"/>
</dbReference>
<dbReference type="InterPro" id="IPR006594">
    <property type="entry name" value="LisH"/>
</dbReference>
<dbReference type="GO" id="GO:0016887">
    <property type="term" value="F:ATP hydrolysis activity"/>
    <property type="evidence" value="ECO:0007669"/>
    <property type="project" value="InterPro"/>
</dbReference>
<dbReference type="KEGG" id="ccin:107273205"/>
<reference evidence="11" key="1">
    <citation type="submission" date="2025-08" db="UniProtKB">
        <authorList>
            <consortium name="RefSeq"/>
        </authorList>
    </citation>
    <scope>IDENTIFICATION</scope>
</reference>
<keyword evidence="6" id="KW-0206">Cytoskeleton</keyword>
<evidence type="ECO:0000259" key="9">
    <source>
        <dbReference type="SMART" id="SM00382"/>
    </source>
</evidence>
<dbReference type="GO" id="GO:0000922">
    <property type="term" value="C:spindle pole"/>
    <property type="evidence" value="ECO:0007669"/>
    <property type="project" value="UniProtKB-SubCell"/>
</dbReference>
<dbReference type="InterPro" id="IPR003593">
    <property type="entry name" value="AAA+_ATPase"/>
</dbReference>
<dbReference type="PANTHER" id="PTHR23074:SF78">
    <property type="entry name" value="KATANIN P60 ATPASE-CONTAINING SUBUNIT A-LIKE 2"/>
    <property type="match status" value="1"/>
</dbReference>
<protein>
    <submittedName>
        <fullName evidence="11">Katanin p60 ATPase-containing subunit A-like 2</fullName>
    </submittedName>
</protein>
<feature type="domain" description="AAA+ ATPase" evidence="9">
    <location>
        <begin position="244"/>
        <end position="383"/>
    </location>
</feature>
<evidence type="ECO:0000256" key="4">
    <source>
        <dbReference type="ARBA" id="ARBA00022741"/>
    </source>
</evidence>
<dbReference type="Proteomes" id="UP000694920">
    <property type="component" value="Unplaced"/>
</dbReference>
<accession>A0AAJ7FSW1</accession>
<dbReference type="FunFam" id="3.40.50.300:FF:002588">
    <property type="entry name" value="ATPase, AAA family"/>
    <property type="match status" value="1"/>
</dbReference>
<dbReference type="SMART" id="SM00382">
    <property type="entry name" value="AAA"/>
    <property type="match status" value="1"/>
</dbReference>
<evidence type="ECO:0000256" key="8">
    <source>
        <dbReference type="SAM" id="MobiDB-lite"/>
    </source>
</evidence>
<dbReference type="GO" id="GO:0016853">
    <property type="term" value="F:isomerase activity"/>
    <property type="evidence" value="ECO:0007669"/>
    <property type="project" value="UniProtKB-KW"/>
</dbReference>
<evidence type="ECO:0000256" key="3">
    <source>
        <dbReference type="ARBA" id="ARBA00022701"/>
    </source>
</evidence>
<name>A0AAJ7FSW1_CEPCN</name>
<keyword evidence="7" id="KW-0413">Isomerase</keyword>
<proteinExistence type="predicted"/>
<dbReference type="GeneID" id="107273205"/>